<comment type="caution">
    <text evidence="1">The sequence shown here is derived from an EMBL/GenBank/DDBJ whole genome shotgun (WGS) entry which is preliminary data.</text>
</comment>
<proteinExistence type="predicted"/>
<name>A0ABV6ISK4_9PROT</name>
<reference evidence="1 2" key="1">
    <citation type="submission" date="2024-09" db="EMBL/GenBank/DDBJ databases">
        <authorList>
            <person name="Sun Q."/>
            <person name="Mori K."/>
        </authorList>
    </citation>
    <scope>NUCLEOTIDE SEQUENCE [LARGE SCALE GENOMIC DNA]</scope>
    <source>
        <strain evidence="1 2">CCM 7468</strain>
    </source>
</reference>
<sequence>MLTLHPTQPEPVRDAPGRAELGMIWDGLDQKGRRLLLAQARAVAEITGRFPPEAPPQG</sequence>
<dbReference type="Proteomes" id="UP001589789">
    <property type="component" value="Unassembled WGS sequence"/>
</dbReference>
<gene>
    <name evidence="1" type="ORF">ACFFIC_13685</name>
</gene>
<accession>A0ABV6ISK4</accession>
<dbReference type="RefSeq" id="WP_377051203.1">
    <property type="nucleotide sequence ID" value="NZ_JBHLVZ010000034.1"/>
</dbReference>
<protein>
    <submittedName>
        <fullName evidence="1">Uncharacterized protein</fullName>
    </submittedName>
</protein>
<organism evidence="1 2">
    <name type="scientific">Muricoccus vinaceus</name>
    <dbReference type="NCBI Taxonomy" id="424704"/>
    <lineage>
        <taxon>Bacteria</taxon>
        <taxon>Pseudomonadati</taxon>
        <taxon>Pseudomonadota</taxon>
        <taxon>Alphaproteobacteria</taxon>
        <taxon>Acetobacterales</taxon>
        <taxon>Roseomonadaceae</taxon>
        <taxon>Muricoccus</taxon>
    </lineage>
</organism>
<keyword evidence="2" id="KW-1185">Reference proteome</keyword>
<evidence type="ECO:0000313" key="1">
    <source>
        <dbReference type="EMBL" id="MFC0386589.1"/>
    </source>
</evidence>
<evidence type="ECO:0000313" key="2">
    <source>
        <dbReference type="Proteomes" id="UP001589789"/>
    </source>
</evidence>
<dbReference type="EMBL" id="JBHLVZ010000034">
    <property type="protein sequence ID" value="MFC0386589.1"/>
    <property type="molecule type" value="Genomic_DNA"/>
</dbReference>